<dbReference type="Proteomes" id="UP001281147">
    <property type="component" value="Unassembled WGS sequence"/>
</dbReference>
<evidence type="ECO:0000313" key="1">
    <source>
        <dbReference type="EMBL" id="KAK3715103.1"/>
    </source>
</evidence>
<accession>A0ACC3NGK7</accession>
<proteinExistence type="predicted"/>
<protein>
    <submittedName>
        <fullName evidence="1">Uncharacterized protein</fullName>
    </submittedName>
</protein>
<name>A0ACC3NGK7_9PEZI</name>
<keyword evidence="2" id="KW-1185">Reference proteome</keyword>
<comment type="caution">
    <text evidence="1">The sequence shown here is derived from an EMBL/GenBank/DDBJ whole genome shotgun (WGS) entry which is preliminary data.</text>
</comment>
<dbReference type="EMBL" id="JAUTXU010000051">
    <property type="protein sequence ID" value="KAK3715103.1"/>
    <property type="molecule type" value="Genomic_DNA"/>
</dbReference>
<reference evidence="1" key="1">
    <citation type="submission" date="2023-07" db="EMBL/GenBank/DDBJ databases">
        <title>Black Yeasts Isolated from many extreme environments.</title>
        <authorList>
            <person name="Coleine C."/>
            <person name="Stajich J.E."/>
            <person name="Selbmann L."/>
        </authorList>
    </citation>
    <scope>NUCLEOTIDE SEQUENCE</scope>
    <source>
        <strain evidence="1">CCFEE 5714</strain>
    </source>
</reference>
<gene>
    <name evidence="1" type="ORF">LTR37_007313</name>
</gene>
<sequence length="259" mass="28026">MLSSLLFLALLLSTALAQEPCYWRSNEAIAVQDYPGWFACNNTNLTPNGAQLCCLGGAQCGEDRLCRSPMTNGSTGYGYFVGGCTDPNYRDPRATRKHGSNGIAPSAPGGAAATMVRFPAHNTLPETMLRKEWPFISDQTTDYALILGTRLRRIAYDGDISGFAAAAVRGCCVGFEHYVLVDRLRDIVVPTGLVFVFFFIGICSSPPILQATLASSAFDLWTKSDHTLSLAILIHHYGQQQCGSTGFAVSSFQVVENSF</sequence>
<evidence type="ECO:0000313" key="2">
    <source>
        <dbReference type="Proteomes" id="UP001281147"/>
    </source>
</evidence>
<organism evidence="1 2">
    <name type="scientific">Vermiconidia calcicola</name>
    <dbReference type="NCBI Taxonomy" id="1690605"/>
    <lineage>
        <taxon>Eukaryota</taxon>
        <taxon>Fungi</taxon>
        <taxon>Dikarya</taxon>
        <taxon>Ascomycota</taxon>
        <taxon>Pezizomycotina</taxon>
        <taxon>Dothideomycetes</taxon>
        <taxon>Dothideomycetidae</taxon>
        <taxon>Mycosphaerellales</taxon>
        <taxon>Extremaceae</taxon>
        <taxon>Vermiconidia</taxon>
    </lineage>
</organism>